<dbReference type="InterPro" id="IPR007252">
    <property type="entry name" value="Nup84/Nup107"/>
</dbReference>
<keyword evidence="4" id="KW-0653">Protein transport</keyword>
<dbReference type="Gene3D" id="1.20.190.50">
    <property type="match status" value="1"/>
</dbReference>
<dbReference type="Proteomes" id="UP001652625">
    <property type="component" value="Chromosome 03"/>
</dbReference>
<keyword evidence="3" id="KW-0509">mRNA transport</keyword>
<keyword evidence="7 8" id="KW-0539">Nucleus</keyword>
<dbReference type="GeneID" id="100208231"/>
<dbReference type="Pfam" id="PF04121">
    <property type="entry name" value="Nup84_Nup100"/>
    <property type="match status" value="1"/>
</dbReference>
<comment type="function">
    <text evidence="8">Functions as a component of the nuclear pore complex (NPC).</text>
</comment>
<keyword evidence="5 8" id="KW-0811">Translocation</keyword>
<reference evidence="10" key="1">
    <citation type="submission" date="2025-08" db="UniProtKB">
        <authorList>
            <consortium name="RefSeq"/>
        </authorList>
    </citation>
    <scope>IDENTIFICATION</scope>
</reference>
<protein>
    <recommendedName>
        <fullName evidence="8">Nuclear pore complex protein</fullName>
    </recommendedName>
</protein>
<dbReference type="Gene3D" id="1.10.3450.20">
    <property type="match status" value="1"/>
</dbReference>
<evidence type="ECO:0000256" key="3">
    <source>
        <dbReference type="ARBA" id="ARBA00022816"/>
    </source>
</evidence>
<gene>
    <name evidence="10" type="primary">LOC100208231</name>
</gene>
<name>A0ABM4BLD5_HYDVU</name>
<evidence type="ECO:0000256" key="4">
    <source>
        <dbReference type="ARBA" id="ARBA00022927"/>
    </source>
</evidence>
<evidence type="ECO:0000313" key="9">
    <source>
        <dbReference type="Proteomes" id="UP001652625"/>
    </source>
</evidence>
<evidence type="ECO:0000256" key="5">
    <source>
        <dbReference type="ARBA" id="ARBA00023010"/>
    </source>
</evidence>
<evidence type="ECO:0000256" key="6">
    <source>
        <dbReference type="ARBA" id="ARBA00023132"/>
    </source>
</evidence>
<keyword evidence="6 8" id="KW-0906">Nuclear pore complex</keyword>
<evidence type="ECO:0000256" key="7">
    <source>
        <dbReference type="ARBA" id="ARBA00023242"/>
    </source>
</evidence>
<organism evidence="9 10">
    <name type="scientific">Hydra vulgaris</name>
    <name type="common">Hydra</name>
    <name type="synonym">Hydra attenuata</name>
    <dbReference type="NCBI Taxonomy" id="6087"/>
    <lineage>
        <taxon>Eukaryota</taxon>
        <taxon>Metazoa</taxon>
        <taxon>Cnidaria</taxon>
        <taxon>Hydrozoa</taxon>
        <taxon>Hydroidolina</taxon>
        <taxon>Anthoathecata</taxon>
        <taxon>Aplanulata</taxon>
        <taxon>Hydridae</taxon>
        <taxon>Hydra</taxon>
    </lineage>
</organism>
<comment type="similarity">
    <text evidence="1 8">Belongs to the nucleoporin Nup84/Nup107 family.</text>
</comment>
<accession>A0ABM4BLD5</accession>
<keyword evidence="8" id="KW-0472">Membrane</keyword>
<comment type="subunit">
    <text evidence="8">Part of the nuclear pore complex (NPC).</text>
</comment>
<evidence type="ECO:0000256" key="2">
    <source>
        <dbReference type="ARBA" id="ARBA00022448"/>
    </source>
</evidence>
<evidence type="ECO:0000256" key="8">
    <source>
        <dbReference type="RuleBase" id="RU365072"/>
    </source>
</evidence>
<evidence type="ECO:0000256" key="1">
    <source>
        <dbReference type="ARBA" id="ARBA00009510"/>
    </source>
</evidence>
<evidence type="ECO:0000313" key="10">
    <source>
        <dbReference type="RefSeq" id="XP_065649872.1"/>
    </source>
</evidence>
<dbReference type="PANTHER" id="PTHR13003:SF2">
    <property type="entry name" value="NUCLEAR PORE COMPLEX PROTEIN NUP107"/>
    <property type="match status" value="1"/>
</dbReference>
<sequence length="923" mass="107603">MEFSQQASPKILFSPHTANENINDLFASIAEKKNLLIEKDLRKQLGLKKSLQLLEQSVSPCYKPASSLLREAGTPGPFLPSEKRRSYDLEDTSPLQLYRSLLDDENDSLKQNSSILQNSLSDNINKTNVDSSNSIFMKKEAETEVGLDVFNEFMQHFVNHPHSADVFQLIEQYEQVCRSQIKFLQAHIYKTDPTRKRSAKYLKLLQQLYQECNTWRLIGSLLRDRMLAEVLDKDMSDQVYPLDSTRSEKIIVDRLFEREATTRQSQIIVDWLEKNMQDKLEDLLATEKLCYHSNSIYWEHTVHDLNQIKMGSKDLSIASNLITEIDPDAPIRQQRTLSSLDQQDEEQLLQYMFKFIRAGKLEEAQKLCCDQGHYWRAASLDGWRLWHDPNFFYNEEDEIQPAEGNPNRDLWKINCWAMSEEKSFNIYEKAIYAALSGNLNQLLPACSSWEDCLWAYFKVLVDIRVEEEIRNNPRSSNSMMDLPQAYWVQTQRNDLTPSGIIDHIRSHPNIDIRKQAGDPYRILQTNIILNDINDFLKEMKKLIESKDPHLIRFLAHLVLFLQAIGMQTQDDICNEILHSYVKVLIDIKQNNLVATYTARLPPDMQVKVYANFLQDIDGLESRQSYLNLADEAGLDLGLITKCIVENIRAKDFECSVDEKSSKVDLQKITSIDWLIFDPAQRAEALKQANAIIRGFLAEKKHDSSQQLFDRIPTDSIDVVYKQWRKKAGEKSLPIEDDNAVREYLCIKAYLNAHDSFNAWFQHYHHQAPLEPEQKTWRSFKEQVAFEEELKEYKVQHARWLKTLESHVKSVSECIYNVLLFPSGWMLDERHIGNNDPRNQQMILLRQLCIPYLSFLLMSVLQSSQKHRECFQLAEIIQSRQHKLYEVFQKVELQKFLKLLRDSSIVLLQEGFDPLGFPRSNSLI</sequence>
<dbReference type="RefSeq" id="XP_065649872.1">
    <property type="nucleotide sequence ID" value="XM_065793800.1"/>
</dbReference>
<dbReference type="PANTHER" id="PTHR13003">
    <property type="entry name" value="NUP107-RELATED"/>
    <property type="match status" value="1"/>
</dbReference>
<proteinExistence type="inferred from homology"/>
<keyword evidence="9" id="KW-1185">Reference proteome</keyword>
<keyword evidence="2 8" id="KW-0813">Transport</keyword>
<comment type="subcellular location">
    <subcellularLocation>
        <location evidence="8">Nucleus</location>
        <location evidence="8">Nuclear pore complex</location>
    </subcellularLocation>
    <subcellularLocation>
        <location evidence="8">Nucleus membrane</location>
    </subcellularLocation>
</comment>